<reference evidence="1 2" key="2">
    <citation type="journal article" date="2022" name="Mol. Ecol. Resour.">
        <title>The genomes of chicory, endive, great burdock and yacon provide insights into Asteraceae paleo-polyploidization history and plant inulin production.</title>
        <authorList>
            <person name="Fan W."/>
            <person name="Wang S."/>
            <person name="Wang H."/>
            <person name="Wang A."/>
            <person name="Jiang F."/>
            <person name="Liu H."/>
            <person name="Zhao H."/>
            <person name="Xu D."/>
            <person name="Zhang Y."/>
        </authorList>
    </citation>
    <scope>NUCLEOTIDE SEQUENCE [LARGE SCALE GENOMIC DNA]</scope>
    <source>
        <strain evidence="2">cv. Yunnan</strain>
        <tissue evidence="1">Leaves</tissue>
    </source>
</reference>
<sequence>MMKLCRTPRGGYEQTKPPYWDGLKNARSIISCCQCLRCQAQIIKHESDSELGKLSALKLNDKDNSGKRLQLHEVSNEVYTQFLAGIQTIVIIPVHPHGVVHLGSSSTVMENTGFC</sequence>
<name>A0ACB9D7K4_9ASTR</name>
<comment type="caution">
    <text evidence="1">The sequence shown here is derived from an EMBL/GenBank/DDBJ whole genome shotgun (WGS) entry which is preliminary data.</text>
</comment>
<organism evidence="1 2">
    <name type="scientific">Smallanthus sonchifolius</name>
    <dbReference type="NCBI Taxonomy" id="185202"/>
    <lineage>
        <taxon>Eukaryota</taxon>
        <taxon>Viridiplantae</taxon>
        <taxon>Streptophyta</taxon>
        <taxon>Embryophyta</taxon>
        <taxon>Tracheophyta</taxon>
        <taxon>Spermatophyta</taxon>
        <taxon>Magnoliopsida</taxon>
        <taxon>eudicotyledons</taxon>
        <taxon>Gunneridae</taxon>
        <taxon>Pentapetalae</taxon>
        <taxon>asterids</taxon>
        <taxon>campanulids</taxon>
        <taxon>Asterales</taxon>
        <taxon>Asteraceae</taxon>
        <taxon>Asteroideae</taxon>
        <taxon>Heliantheae alliance</taxon>
        <taxon>Millerieae</taxon>
        <taxon>Smallanthus</taxon>
    </lineage>
</organism>
<dbReference type="Proteomes" id="UP001056120">
    <property type="component" value="Linkage Group LG20"/>
</dbReference>
<evidence type="ECO:0000313" key="2">
    <source>
        <dbReference type="Proteomes" id="UP001056120"/>
    </source>
</evidence>
<proteinExistence type="predicted"/>
<keyword evidence="2" id="KW-1185">Reference proteome</keyword>
<protein>
    <submittedName>
        <fullName evidence="1">Uncharacterized protein</fullName>
    </submittedName>
</protein>
<gene>
    <name evidence="1" type="ORF">L1987_60128</name>
</gene>
<dbReference type="EMBL" id="CM042037">
    <property type="protein sequence ID" value="KAI3742446.1"/>
    <property type="molecule type" value="Genomic_DNA"/>
</dbReference>
<evidence type="ECO:0000313" key="1">
    <source>
        <dbReference type="EMBL" id="KAI3742446.1"/>
    </source>
</evidence>
<reference evidence="2" key="1">
    <citation type="journal article" date="2022" name="Mol. Ecol. Resour.">
        <title>The genomes of chicory, endive, great burdock and yacon provide insights into Asteraceae palaeo-polyploidization history and plant inulin production.</title>
        <authorList>
            <person name="Fan W."/>
            <person name="Wang S."/>
            <person name="Wang H."/>
            <person name="Wang A."/>
            <person name="Jiang F."/>
            <person name="Liu H."/>
            <person name="Zhao H."/>
            <person name="Xu D."/>
            <person name="Zhang Y."/>
        </authorList>
    </citation>
    <scope>NUCLEOTIDE SEQUENCE [LARGE SCALE GENOMIC DNA]</scope>
    <source>
        <strain evidence="2">cv. Yunnan</strain>
    </source>
</reference>
<accession>A0ACB9D7K4</accession>